<organism evidence="9 10">
    <name type="scientific">Rheinheimera tilapiae</name>
    <dbReference type="NCBI Taxonomy" id="875043"/>
    <lineage>
        <taxon>Bacteria</taxon>
        <taxon>Pseudomonadati</taxon>
        <taxon>Pseudomonadota</taxon>
        <taxon>Gammaproteobacteria</taxon>
        <taxon>Chromatiales</taxon>
        <taxon>Chromatiaceae</taxon>
        <taxon>Rheinheimera</taxon>
    </lineage>
</organism>
<feature type="transmembrane region" description="Helical" evidence="7">
    <location>
        <begin position="404"/>
        <end position="424"/>
    </location>
</feature>
<keyword evidence="6 7" id="KW-0472">Membrane</keyword>
<evidence type="ECO:0000313" key="9">
    <source>
        <dbReference type="EMBL" id="MFC0049262.1"/>
    </source>
</evidence>
<keyword evidence="5 7" id="KW-1133">Transmembrane helix</keyword>
<feature type="transmembrane region" description="Helical" evidence="7">
    <location>
        <begin position="360"/>
        <end position="384"/>
    </location>
</feature>
<dbReference type="EMBL" id="JBHLXP010000003">
    <property type="protein sequence ID" value="MFC0049262.1"/>
    <property type="molecule type" value="Genomic_DNA"/>
</dbReference>
<feature type="transmembrane region" description="Helical" evidence="7">
    <location>
        <begin position="180"/>
        <end position="202"/>
    </location>
</feature>
<feature type="transmembrane region" description="Helical" evidence="7">
    <location>
        <begin position="283"/>
        <end position="308"/>
    </location>
</feature>
<evidence type="ECO:0000256" key="7">
    <source>
        <dbReference type="RuleBase" id="RU363032"/>
    </source>
</evidence>
<evidence type="ECO:0000256" key="4">
    <source>
        <dbReference type="ARBA" id="ARBA00022692"/>
    </source>
</evidence>
<name>A0ABV6BEG1_9GAMM</name>
<proteinExistence type="inferred from homology"/>
<keyword evidence="2 7" id="KW-0813">Transport</keyword>
<evidence type="ECO:0000256" key="3">
    <source>
        <dbReference type="ARBA" id="ARBA00022475"/>
    </source>
</evidence>
<feature type="domain" description="ABC transmembrane type-1" evidence="8">
    <location>
        <begin position="325"/>
        <end position="531"/>
    </location>
</feature>
<dbReference type="PANTHER" id="PTHR30183">
    <property type="entry name" value="MOLYBDENUM TRANSPORT SYSTEM PERMEASE PROTEIN MODB"/>
    <property type="match status" value="1"/>
</dbReference>
<dbReference type="InterPro" id="IPR035906">
    <property type="entry name" value="MetI-like_sf"/>
</dbReference>
<feature type="transmembrane region" description="Helical" evidence="7">
    <location>
        <begin position="236"/>
        <end position="256"/>
    </location>
</feature>
<dbReference type="Gene3D" id="1.10.3720.10">
    <property type="entry name" value="MetI-like"/>
    <property type="match status" value="2"/>
</dbReference>
<feature type="transmembrane region" description="Helical" evidence="7">
    <location>
        <begin position="328"/>
        <end position="348"/>
    </location>
</feature>
<keyword evidence="10" id="KW-1185">Reference proteome</keyword>
<keyword evidence="3" id="KW-1003">Cell membrane</keyword>
<keyword evidence="4 7" id="KW-0812">Transmembrane</keyword>
<evidence type="ECO:0000256" key="6">
    <source>
        <dbReference type="ARBA" id="ARBA00023136"/>
    </source>
</evidence>
<comment type="similarity">
    <text evidence="7">Belongs to the binding-protein-dependent transport system permease family.</text>
</comment>
<dbReference type="InterPro" id="IPR000515">
    <property type="entry name" value="MetI-like"/>
</dbReference>
<evidence type="ECO:0000259" key="8">
    <source>
        <dbReference type="PROSITE" id="PS50928"/>
    </source>
</evidence>
<feature type="transmembrane region" description="Helical" evidence="7">
    <location>
        <begin position="136"/>
        <end position="159"/>
    </location>
</feature>
<reference evidence="9 10" key="1">
    <citation type="submission" date="2024-09" db="EMBL/GenBank/DDBJ databases">
        <authorList>
            <person name="Sun Q."/>
            <person name="Mori K."/>
        </authorList>
    </citation>
    <scope>NUCLEOTIDE SEQUENCE [LARGE SCALE GENOMIC DNA]</scope>
    <source>
        <strain evidence="9 10">KCTC 23315</strain>
    </source>
</reference>
<protein>
    <submittedName>
        <fullName evidence="9">ABC transporter permease</fullName>
    </submittedName>
</protein>
<dbReference type="Pfam" id="PF00528">
    <property type="entry name" value="BPD_transp_1"/>
    <property type="match status" value="2"/>
</dbReference>
<evidence type="ECO:0000256" key="2">
    <source>
        <dbReference type="ARBA" id="ARBA00022448"/>
    </source>
</evidence>
<feature type="transmembrane region" description="Helical" evidence="7">
    <location>
        <begin position="468"/>
        <end position="489"/>
    </location>
</feature>
<dbReference type="SUPFAM" id="SSF161098">
    <property type="entry name" value="MetI-like"/>
    <property type="match status" value="2"/>
</dbReference>
<dbReference type="CDD" id="cd06261">
    <property type="entry name" value="TM_PBP2"/>
    <property type="match status" value="2"/>
</dbReference>
<dbReference type="PROSITE" id="PS50928">
    <property type="entry name" value="ABC_TM1"/>
    <property type="match status" value="2"/>
</dbReference>
<evidence type="ECO:0000256" key="5">
    <source>
        <dbReference type="ARBA" id="ARBA00022989"/>
    </source>
</evidence>
<feature type="transmembrane region" description="Helical" evidence="7">
    <location>
        <begin position="82"/>
        <end position="103"/>
    </location>
</feature>
<feature type="transmembrane region" description="Helical" evidence="7">
    <location>
        <begin position="12"/>
        <end position="31"/>
    </location>
</feature>
<feature type="transmembrane region" description="Helical" evidence="7">
    <location>
        <begin position="51"/>
        <end position="73"/>
    </location>
</feature>
<feature type="domain" description="ABC transmembrane type-1" evidence="8">
    <location>
        <begin position="48"/>
        <end position="254"/>
    </location>
</feature>
<accession>A0ABV6BEG1</accession>
<comment type="caution">
    <text evidence="9">The sequence shown here is derived from an EMBL/GenBank/DDBJ whole genome shotgun (WGS) entry which is preliminary data.</text>
</comment>
<evidence type="ECO:0000256" key="1">
    <source>
        <dbReference type="ARBA" id="ARBA00004651"/>
    </source>
</evidence>
<feature type="transmembrane region" description="Helical" evidence="7">
    <location>
        <begin position="509"/>
        <end position="531"/>
    </location>
</feature>
<dbReference type="Proteomes" id="UP001589813">
    <property type="component" value="Unassembled WGS sequence"/>
</dbReference>
<gene>
    <name evidence="9" type="ORF">ACFFJP_13275</name>
</gene>
<sequence>MKAALLNLRGSLLPGILLVPLLVVFASWGQFEPQLWSHLAATVLPDYLWNSVLLAGGSGLLALLLGGGLAWLLHAYQFPGRALFNVLLILPMAFPAYIIAYSYTALLDFSGPVQSGIRHLTGLGFGDYWFPSVRSVGGAICMFTLVLYPYVYLLTRASLAGHSPRWQEAAQTLGVSRRRYVWSVLLPLTRPALFGGMALVMMEVFADYGTVQYFGIPTLTTGIFRTWFGMNDRAGAAQLASLLCILALCLMLLELYSRRQLRFYHTGQAGRPVAAKRLRGVRAALATGAVVTVLWFAFFWPALALLVWSLETPQTWLSLDYLQLLGNSISLAAASTVLLLVVAMVLVYGLRQRLPVWQQLLIRLSSLGYAVPGTVIAIGVMWPLSAIDNAVDQWMEQQFGIRTGLLLSGTVVALLLAYLVRFLAVAMQSLESGLSQIKPSMDQAAASLGCSRAQVMFRLHLPVLKTSLWTAALLVFVDVLKELPATLLLRPFNFDTLAVRTFELASDEQLASAAVPALTIVLAGLLPVILLNRAALKR</sequence>
<evidence type="ECO:0000313" key="10">
    <source>
        <dbReference type="Proteomes" id="UP001589813"/>
    </source>
</evidence>
<dbReference type="PANTHER" id="PTHR30183:SF2">
    <property type="entry name" value="IRON UTILIZATION PROTEIN"/>
    <property type="match status" value="1"/>
</dbReference>
<comment type="subcellular location">
    <subcellularLocation>
        <location evidence="1 7">Cell membrane</location>
        <topology evidence="1 7">Multi-pass membrane protein</topology>
    </subcellularLocation>
</comment>
<dbReference type="RefSeq" id="WP_377244786.1">
    <property type="nucleotide sequence ID" value="NZ_JBHLXP010000003.1"/>
</dbReference>